<accession>A0A068NY40</accession>
<reference evidence="1 2" key="1">
    <citation type="journal article" date="2014" name="PLoS ONE">
        <title>The first complete genome sequence of the class fimbriimonadia in the phylum armatimonadetes.</title>
        <authorList>
            <person name="Hu Z.Y."/>
            <person name="Wang Y.Z."/>
            <person name="Im W.T."/>
            <person name="Wang S.Y."/>
            <person name="Zhao G.P."/>
            <person name="Zheng H.J."/>
            <person name="Quan Z.X."/>
        </authorList>
    </citation>
    <scope>NUCLEOTIDE SEQUENCE [LARGE SCALE GENOMIC DNA]</scope>
    <source>
        <strain evidence="1">Gsoil 348</strain>
    </source>
</reference>
<dbReference type="SUPFAM" id="SSF48371">
    <property type="entry name" value="ARM repeat"/>
    <property type="match status" value="1"/>
</dbReference>
<name>A0A068NY40_FIMGI</name>
<dbReference type="EMBL" id="CP007139">
    <property type="protein sequence ID" value="AIE87820.1"/>
    <property type="molecule type" value="Genomic_DNA"/>
</dbReference>
<dbReference type="Proteomes" id="UP000027982">
    <property type="component" value="Chromosome"/>
</dbReference>
<sequence length="332" mass="36946">MATLETSLNAEDTVRELQGYIDRAVEANGGSTAARKPAHRIKFHWPPHPVSYSFHVLASDWTGTASFEAHGDVFEVQVARTPFGVFGRAPDIWHEERGETEAQMLARLRETSEPLFQRQLAIGRALERPGRFTGHVRDLPPIDLLKLLYCEDRDVANEARSEVETHASSNRVFFPALVAVLSDRRHPNRRSAQWCVLDLFEDLPSYCDSPEEELAAVQAMKGLIWDAENDYARTVYKAGVVLGGHLPYVYGGPTLMECLEAPSRIGRRSAIHGLYHVVEWVPALQADVVAALRRVAEQDTEPILRAYAAAMAGDLERADGDHAADPIFPDEA</sequence>
<organism evidence="1 2">
    <name type="scientific">Fimbriimonas ginsengisoli Gsoil 348</name>
    <dbReference type="NCBI Taxonomy" id="661478"/>
    <lineage>
        <taxon>Bacteria</taxon>
        <taxon>Bacillati</taxon>
        <taxon>Armatimonadota</taxon>
        <taxon>Fimbriimonadia</taxon>
        <taxon>Fimbriimonadales</taxon>
        <taxon>Fimbriimonadaceae</taxon>
        <taxon>Fimbriimonas</taxon>
    </lineage>
</organism>
<evidence type="ECO:0000313" key="1">
    <source>
        <dbReference type="EMBL" id="AIE87820.1"/>
    </source>
</evidence>
<protein>
    <submittedName>
        <fullName evidence="1">Uncharacterized protein</fullName>
    </submittedName>
</protein>
<dbReference type="HOGENOM" id="CLU_836133_0_0_0"/>
<dbReference type="KEGG" id="fgi:OP10G_4452"/>
<proteinExistence type="predicted"/>
<dbReference type="AlphaFoldDB" id="A0A068NY40"/>
<dbReference type="RefSeq" id="WP_025228301.1">
    <property type="nucleotide sequence ID" value="NZ_CP007139.1"/>
</dbReference>
<dbReference type="OrthoDB" id="9790478at2"/>
<gene>
    <name evidence="1" type="ORF">OP10G_4452</name>
</gene>
<keyword evidence="2" id="KW-1185">Reference proteome</keyword>
<dbReference type="STRING" id="661478.OP10G_4452"/>
<evidence type="ECO:0000313" key="2">
    <source>
        <dbReference type="Proteomes" id="UP000027982"/>
    </source>
</evidence>
<dbReference type="InterPro" id="IPR016024">
    <property type="entry name" value="ARM-type_fold"/>
</dbReference>